<dbReference type="InterPro" id="IPR017853">
    <property type="entry name" value="GH"/>
</dbReference>
<evidence type="ECO:0000313" key="5">
    <source>
        <dbReference type="EMBL" id="KAF5961303.1"/>
    </source>
</evidence>
<dbReference type="GO" id="GO:0005975">
    <property type="term" value="P:carbohydrate metabolic process"/>
    <property type="evidence" value="ECO:0007669"/>
    <property type="project" value="InterPro"/>
</dbReference>
<evidence type="ECO:0000256" key="2">
    <source>
        <dbReference type="ARBA" id="ARBA00009809"/>
    </source>
</evidence>
<organism evidence="5 6">
    <name type="scientific">Camellia sinensis</name>
    <name type="common">Tea plant</name>
    <name type="synonym">Thea sinensis</name>
    <dbReference type="NCBI Taxonomy" id="4442"/>
    <lineage>
        <taxon>Eukaryota</taxon>
        <taxon>Viridiplantae</taxon>
        <taxon>Streptophyta</taxon>
        <taxon>Embryophyta</taxon>
        <taxon>Tracheophyta</taxon>
        <taxon>Spermatophyta</taxon>
        <taxon>Magnoliopsida</taxon>
        <taxon>eudicotyledons</taxon>
        <taxon>Gunneridae</taxon>
        <taxon>Pentapetalae</taxon>
        <taxon>asterids</taxon>
        <taxon>Ericales</taxon>
        <taxon>Theaceae</taxon>
        <taxon>Camellia</taxon>
    </lineage>
</organism>
<evidence type="ECO:0000256" key="3">
    <source>
        <dbReference type="ARBA" id="ARBA00012756"/>
    </source>
</evidence>
<dbReference type="InterPro" id="IPR031330">
    <property type="entry name" value="Gly_Hdrlase_35_cat"/>
</dbReference>
<evidence type="ECO:0000313" key="6">
    <source>
        <dbReference type="Proteomes" id="UP000593564"/>
    </source>
</evidence>
<name>A0A7J7I8G8_CAMSI</name>
<comment type="caution">
    <text evidence="5">The sequence shown here is derived from an EMBL/GenBank/DDBJ whole genome shotgun (WGS) entry which is preliminary data.</text>
</comment>
<proteinExistence type="inferred from homology"/>
<keyword evidence="6" id="KW-1185">Reference proteome</keyword>
<dbReference type="SUPFAM" id="SSF51445">
    <property type="entry name" value="(Trans)glycosidases"/>
    <property type="match status" value="1"/>
</dbReference>
<dbReference type="AlphaFoldDB" id="A0A7J7I8G8"/>
<comment type="similarity">
    <text evidence="2">Belongs to the glycosyl hydrolase 35 family.</text>
</comment>
<feature type="domain" description="Glycoside hydrolase 35 catalytic" evidence="4">
    <location>
        <begin position="76"/>
        <end position="122"/>
    </location>
</feature>
<gene>
    <name evidence="5" type="ORF">HYC85_002512</name>
</gene>
<evidence type="ECO:0000259" key="4">
    <source>
        <dbReference type="Pfam" id="PF01301"/>
    </source>
</evidence>
<evidence type="ECO:0000256" key="1">
    <source>
        <dbReference type="ARBA" id="ARBA00001412"/>
    </source>
</evidence>
<dbReference type="InterPro" id="IPR001944">
    <property type="entry name" value="Glycoside_Hdrlase_35"/>
</dbReference>
<protein>
    <recommendedName>
        <fullName evidence="3">beta-galactosidase</fullName>
        <ecNumber evidence="3">3.2.1.23</ecNumber>
    </recommendedName>
</protein>
<accession>A0A7J7I8G8</accession>
<reference evidence="5 6" key="2">
    <citation type="submission" date="2020-07" db="EMBL/GenBank/DDBJ databases">
        <title>Genome assembly of wild tea tree DASZ reveals pedigree and selection history of tea varieties.</title>
        <authorList>
            <person name="Zhang W."/>
        </authorList>
    </citation>
    <scope>NUCLEOTIDE SEQUENCE [LARGE SCALE GENOMIC DNA]</scope>
    <source>
        <strain evidence="6">cv. G240</strain>
        <tissue evidence="5">Leaf</tissue>
    </source>
</reference>
<sequence>MDFQIPNVVFGWKICGGIWKRKGKSSHVLLTAYKSTLAMDFIATNSPPILPLNQKCGLRVGLDGKMSGILASHSMLYHGGTNFGRTTGGPFIATSYDYDAPIDEYGLLRQPKWGHLKDVHKAIKLCEPAMVGIGPTITSLGPNLEINSVATIPQFTHQSLNDNIGASEAFLTDSQGGSQTVLHVESLGHVIGTKRCCNDMSFLDGSGKGNRGNAKVAIEVPITLVPGKNRIDLLSLTVRLQNPINIVQNYGAFFDKWGAGVTGPVKLKGLNNGSTIDLFSRQWTYQVISSSPSLAPEKKERLLLGYTPCIL</sequence>
<dbReference type="GO" id="GO:0004565">
    <property type="term" value="F:beta-galactosidase activity"/>
    <property type="evidence" value="ECO:0007669"/>
    <property type="project" value="UniProtKB-EC"/>
</dbReference>
<dbReference type="PANTHER" id="PTHR23421">
    <property type="entry name" value="BETA-GALACTOSIDASE RELATED"/>
    <property type="match status" value="1"/>
</dbReference>
<dbReference type="Pfam" id="PF01301">
    <property type="entry name" value="Glyco_hydro_35"/>
    <property type="match status" value="1"/>
</dbReference>
<reference evidence="6" key="1">
    <citation type="journal article" date="2020" name="Nat. Commun.">
        <title>Genome assembly of wild tea tree DASZ reveals pedigree and selection history of tea varieties.</title>
        <authorList>
            <person name="Zhang W."/>
            <person name="Zhang Y."/>
            <person name="Qiu H."/>
            <person name="Guo Y."/>
            <person name="Wan H."/>
            <person name="Zhang X."/>
            <person name="Scossa F."/>
            <person name="Alseekh S."/>
            <person name="Zhang Q."/>
            <person name="Wang P."/>
            <person name="Xu L."/>
            <person name="Schmidt M.H."/>
            <person name="Jia X."/>
            <person name="Li D."/>
            <person name="Zhu A."/>
            <person name="Guo F."/>
            <person name="Chen W."/>
            <person name="Ni D."/>
            <person name="Usadel B."/>
            <person name="Fernie A.R."/>
            <person name="Wen W."/>
        </authorList>
    </citation>
    <scope>NUCLEOTIDE SEQUENCE [LARGE SCALE GENOMIC DNA]</scope>
    <source>
        <strain evidence="6">cv. G240</strain>
    </source>
</reference>
<dbReference type="Gene3D" id="3.20.20.80">
    <property type="entry name" value="Glycosidases"/>
    <property type="match status" value="1"/>
</dbReference>
<dbReference type="PRINTS" id="PR00742">
    <property type="entry name" value="GLHYDRLASE35"/>
</dbReference>
<dbReference type="EC" id="3.2.1.23" evidence="3"/>
<dbReference type="Proteomes" id="UP000593564">
    <property type="component" value="Unassembled WGS sequence"/>
</dbReference>
<dbReference type="EMBL" id="JACBKZ010000001">
    <property type="protein sequence ID" value="KAF5961303.1"/>
    <property type="molecule type" value="Genomic_DNA"/>
</dbReference>
<comment type="catalytic activity">
    <reaction evidence="1">
        <text>Hydrolysis of terminal non-reducing beta-D-galactose residues in beta-D-galactosides.</text>
        <dbReference type="EC" id="3.2.1.23"/>
    </reaction>
</comment>